<keyword evidence="1" id="KW-0418">Kinase</keyword>
<dbReference type="GO" id="GO:0031388">
    <property type="term" value="P:organic acid phosphorylation"/>
    <property type="evidence" value="ECO:0007669"/>
    <property type="project" value="InterPro"/>
</dbReference>
<dbReference type="Gene3D" id="3.90.1510.10">
    <property type="entry name" value="Glycerate kinase, domain 2"/>
    <property type="match status" value="1"/>
</dbReference>
<dbReference type="PANTHER" id="PTHR21599:SF0">
    <property type="entry name" value="GLYCERATE KINASE"/>
    <property type="match status" value="1"/>
</dbReference>
<dbReference type="NCBIfam" id="TIGR00045">
    <property type="entry name" value="glycerate kinase"/>
    <property type="match status" value="1"/>
</dbReference>
<dbReference type="InterPro" id="IPR018193">
    <property type="entry name" value="Glyc_kinase_flavodox-like_fold"/>
</dbReference>
<dbReference type="Pfam" id="PF02595">
    <property type="entry name" value="Gly_kinase"/>
    <property type="match status" value="1"/>
</dbReference>
<keyword evidence="2" id="KW-1185">Reference proteome</keyword>
<dbReference type="Proteomes" id="UP000305282">
    <property type="component" value="Unassembled WGS sequence"/>
</dbReference>
<sequence>PDGRRHDAEWLALPGGVAVVELARASGLPLMLAPDALRAQTIGLGEALGAALAGGAARILVALGGSASTDGGTGALAALGARFLDARGVQLPPGGGALTGLARVDLSGLQPPPPRGVRCLVDVDAPLLGPAGAAAVFGPQKGADPADVDRLVAGLRRLAELLGGDPTVPGAGAAGGTAYGLSAAWGADLAPGVQTITEAAGLPAALAGAGWVVTGEGRFDRTSLAGKVVGGVLALARAADVPVLLAAGQVDAPRPEGAVAEVALARLAGGAQAAMAEPLRWLRAAGAELADLATAPPAGGPAGGGLSSGGG</sequence>
<dbReference type="OrthoDB" id="9774290at2"/>
<accession>A0A4S5C3G9</accession>
<organism evidence="1 2">
    <name type="scientific">Candidatus Frankia alpina</name>
    <dbReference type="NCBI Taxonomy" id="2699483"/>
    <lineage>
        <taxon>Bacteria</taxon>
        <taxon>Bacillati</taxon>
        <taxon>Actinomycetota</taxon>
        <taxon>Actinomycetes</taxon>
        <taxon>Frankiales</taxon>
        <taxon>Frankiaceae</taxon>
        <taxon>Frankia</taxon>
    </lineage>
</organism>
<gene>
    <name evidence="1" type="ORF">E7Y31_21700</name>
</gene>
<dbReference type="EMBL" id="SSXH01000879">
    <property type="protein sequence ID" value="THJ37078.1"/>
    <property type="molecule type" value="Genomic_DNA"/>
</dbReference>
<dbReference type="RefSeq" id="WP_136449562.1">
    <property type="nucleotide sequence ID" value="NZ_SSXH01000879.1"/>
</dbReference>
<dbReference type="InterPro" id="IPR004381">
    <property type="entry name" value="Glycerate_kinase"/>
</dbReference>
<reference evidence="1 2" key="1">
    <citation type="submission" date="2019-04" db="EMBL/GenBank/DDBJ databases">
        <title>Draft genome sequences for three unisolated Alnus-infective Frankia Sp+ strains, AgTrS, AiOr and AvVan, the first sequenced Frankia strains able to sporulate in-planta.</title>
        <authorList>
            <person name="Bethencourt L."/>
            <person name="Vautrin F."/>
            <person name="Taib N."/>
            <person name="Dubost A."/>
            <person name="Castro-Garcia L."/>
            <person name="Imbaud O."/>
            <person name="Abrouk D."/>
            <person name="Fournier P."/>
            <person name="Briolay J."/>
            <person name="Nguyen A."/>
            <person name="Normand P."/>
            <person name="Fernandez M.P."/>
            <person name="Brochier-Armanet C."/>
            <person name="Herrera-Belaroussi A."/>
        </authorList>
    </citation>
    <scope>NUCLEOTIDE SEQUENCE [LARGE SCALE GENOMIC DNA]</scope>
    <source>
        <strain evidence="1 2">AvVan</strain>
    </source>
</reference>
<protein>
    <submittedName>
        <fullName evidence="1">Glycerate kinase</fullName>
    </submittedName>
</protein>
<keyword evidence="1" id="KW-0808">Transferase</keyword>
<dbReference type="AlphaFoldDB" id="A0A4S5C3G9"/>
<evidence type="ECO:0000313" key="2">
    <source>
        <dbReference type="Proteomes" id="UP000305282"/>
    </source>
</evidence>
<dbReference type="InterPro" id="IPR036129">
    <property type="entry name" value="Glycerate_kinase_sf"/>
</dbReference>
<proteinExistence type="predicted"/>
<dbReference type="GO" id="GO:0008887">
    <property type="term" value="F:glycerate kinase activity"/>
    <property type="evidence" value="ECO:0007669"/>
    <property type="project" value="InterPro"/>
</dbReference>
<name>A0A4S5C3G9_9ACTN</name>
<evidence type="ECO:0000313" key="1">
    <source>
        <dbReference type="EMBL" id="THJ37078.1"/>
    </source>
</evidence>
<dbReference type="SUPFAM" id="SSF110738">
    <property type="entry name" value="Glycerate kinase I"/>
    <property type="match status" value="1"/>
</dbReference>
<dbReference type="PANTHER" id="PTHR21599">
    <property type="entry name" value="GLYCERATE KINASE"/>
    <property type="match status" value="1"/>
</dbReference>
<feature type="non-terminal residue" evidence="1">
    <location>
        <position position="1"/>
    </location>
</feature>
<comment type="caution">
    <text evidence="1">The sequence shown here is derived from an EMBL/GenBank/DDBJ whole genome shotgun (WGS) entry which is preliminary data.</text>
</comment>